<evidence type="ECO:0000313" key="3">
    <source>
        <dbReference type="Proteomes" id="UP000189369"/>
    </source>
</evidence>
<dbReference type="Pfam" id="PF01575">
    <property type="entry name" value="MaoC_dehydratas"/>
    <property type="match status" value="1"/>
</dbReference>
<dbReference type="Proteomes" id="UP000189369">
    <property type="component" value="Chromosome"/>
</dbReference>
<dbReference type="InterPro" id="IPR052342">
    <property type="entry name" value="MCH/BMMD"/>
</dbReference>
<proteinExistence type="predicted"/>
<evidence type="ECO:0000259" key="1">
    <source>
        <dbReference type="Pfam" id="PF01575"/>
    </source>
</evidence>
<sequence length="153" mass="16711">MSNPGGKCYLEDLTQGDQYISRTHALDAEQIIAYAKQFDPQIFHTDPVLAQQSFFAGLAASGWHTAGITMKLLVESVPFAGGLVGAGCEVTWPQATRPDDILHVQSEIISITPSRTKTDRGIVLLESLTKNQHGAIVQRMLAKLVVPRKNIEL</sequence>
<evidence type="ECO:0000313" key="2">
    <source>
        <dbReference type="EMBL" id="AQS50804.1"/>
    </source>
</evidence>
<dbReference type="KEGG" id="phn:PAEH1_03085"/>
<name>A0A1U9JYI1_9BURK</name>
<dbReference type="PANTHER" id="PTHR43664:SF1">
    <property type="entry name" value="BETA-METHYLMALYL-COA DEHYDRATASE"/>
    <property type="match status" value="1"/>
</dbReference>
<dbReference type="InterPro" id="IPR029069">
    <property type="entry name" value="HotDog_dom_sf"/>
</dbReference>
<gene>
    <name evidence="2" type="ORF">PAEH1_03085</name>
</gene>
<dbReference type="Gene3D" id="3.10.129.10">
    <property type="entry name" value="Hotdog Thioesterase"/>
    <property type="match status" value="1"/>
</dbReference>
<dbReference type="EMBL" id="CP019697">
    <property type="protein sequence ID" value="AQS50804.1"/>
    <property type="molecule type" value="Genomic_DNA"/>
</dbReference>
<dbReference type="CDD" id="cd03454">
    <property type="entry name" value="YdeM"/>
    <property type="match status" value="1"/>
</dbReference>
<feature type="domain" description="MaoC-like" evidence="1">
    <location>
        <begin position="22"/>
        <end position="114"/>
    </location>
</feature>
<dbReference type="PANTHER" id="PTHR43664">
    <property type="entry name" value="MONOAMINE OXIDASE-RELATED"/>
    <property type="match status" value="1"/>
</dbReference>
<dbReference type="AlphaFoldDB" id="A0A1U9JYI1"/>
<reference evidence="2 3" key="1">
    <citation type="submission" date="2017-01" db="EMBL/GenBank/DDBJ databases">
        <title>Complete Genome Sequence of Paenalcaligenes hominis, Isolated from a paraplegic Patient with neurogenic bladder.</title>
        <authorList>
            <person name="Mukhopadhyay R."/>
            <person name="Joaquin J."/>
            <person name="Hogue R."/>
            <person name="Kilaru A."/>
            <person name="Jospin G."/>
            <person name="Mars K."/>
            <person name="Eisen J.A."/>
            <person name="Chaturvedi V."/>
        </authorList>
    </citation>
    <scope>NUCLEOTIDE SEQUENCE [LARGE SCALE GENOMIC DNA]</scope>
    <source>
        <strain evidence="2 3">15S00501</strain>
    </source>
</reference>
<dbReference type="SUPFAM" id="SSF54637">
    <property type="entry name" value="Thioesterase/thiol ester dehydrase-isomerase"/>
    <property type="match status" value="1"/>
</dbReference>
<accession>A0A1U9JYI1</accession>
<dbReference type="InterPro" id="IPR002539">
    <property type="entry name" value="MaoC-like_dom"/>
</dbReference>
<organism evidence="2 3">
    <name type="scientific">Paenalcaligenes hominis</name>
    <dbReference type="NCBI Taxonomy" id="643674"/>
    <lineage>
        <taxon>Bacteria</taxon>
        <taxon>Pseudomonadati</taxon>
        <taxon>Pseudomonadota</taxon>
        <taxon>Betaproteobacteria</taxon>
        <taxon>Burkholderiales</taxon>
        <taxon>Alcaligenaceae</taxon>
        <taxon>Paenalcaligenes</taxon>
    </lineage>
</organism>
<dbReference type="OrthoDB" id="5298629at2"/>
<dbReference type="STRING" id="643674.PAEH1_03085"/>
<protein>
    <submittedName>
        <fullName evidence="2">Dehydratase</fullName>
    </submittedName>
</protein>